<protein>
    <submittedName>
        <fullName evidence="1">Uncharacterized protein</fullName>
    </submittedName>
</protein>
<dbReference type="EMBL" id="QZJZ01000084">
    <property type="protein sequence ID" value="RJP57228.1"/>
    <property type="molecule type" value="Genomic_DNA"/>
</dbReference>
<dbReference type="Proteomes" id="UP000266426">
    <property type="component" value="Unassembled WGS sequence"/>
</dbReference>
<evidence type="ECO:0000313" key="2">
    <source>
        <dbReference type="Proteomes" id="UP000266426"/>
    </source>
</evidence>
<proteinExistence type="predicted"/>
<organism evidence="1 2">
    <name type="scientific">Candidatus Auribacter fodinae</name>
    <dbReference type="NCBI Taxonomy" id="2093366"/>
    <lineage>
        <taxon>Bacteria</taxon>
        <taxon>Pseudomonadati</taxon>
        <taxon>Candidatus Auribacterota</taxon>
        <taxon>Candidatus Auribacteria</taxon>
        <taxon>Candidatus Auribacterales</taxon>
        <taxon>Candidatus Auribacteraceae</taxon>
        <taxon>Candidatus Auribacter</taxon>
    </lineage>
</organism>
<accession>A0A3A4R4L8</accession>
<sequence>MRKITIDKAAEGMVLAKPLKKADGQVLLGEGGRLSPRVITRLNEWEIDIIFVEGEPESPDEEECAVGMRIDTASLEEICATIDQRFKYVADHIVMKKIIRGLKEHFLRKYNANVSGQTDDQDSSK</sequence>
<evidence type="ECO:0000313" key="1">
    <source>
        <dbReference type="EMBL" id="RJP57228.1"/>
    </source>
</evidence>
<comment type="caution">
    <text evidence="1">The sequence shown here is derived from an EMBL/GenBank/DDBJ whole genome shotgun (WGS) entry which is preliminary data.</text>
</comment>
<reference evidence="1 2" key="1">
    <citation type="journal article" date="2017" name="ISME J.">
        <title>Energy and carbon metabolisms in a deep terrestrial subsurface fluid microbial community.</title>
        <authorList>
            <person name="Momper L."/>
            <person name="Jungbluth S.P."/>
            <person name="Lee M.D."/>
            <person name="Amend J.P."/>
        </authorList>
    </citation>
    <scope>NUCLEOTIDE SEQUENCE [LARGE SCALE GENOMIC DNA]</scope>
    <source>
        <strain evidence="1">SURF_26</strain>
    </source>
</reference>
<name>A0A3A4R4L8_9BACT</name>
<gene>
    <name evidence="1" type="ORF">C4541_10665</name>
</gene>
<dbReference type="AlphaFoldDB" id="A0A3A4R4L8"/>